<feature type="region of interest" description="Disordered" evidence="2">
    <location>
        <begin position="80"/>
        <end position="128"/>
    </location>
</feature>
<dbReference type="PANTHER" id="PTHR33116">
    <property type="entry name" value="REVERSE TRANSCRIPTASE ZINC-BINDING DOMAIN-CONTAINING PROTEIN-RELATED-RELATED"/>
    <property type="match status" value="1"/>
</dbReference>
<dbReference type="InterPro" id="IPR036612">
    <property type="entry name" value="KH_dom_type_1_sf"/>
</dbReference>
<dbReference type="InterPro" id="IPR000477">
    <property type="entry name" value="RT_dom"/>
</dbReference>
<accession>A0AA38VSY2</accession>
<evidence type="ECO:0000313" key="4">
    <source>
        <dbReference type="EMBL" id="KAJ9537397.1"/>
    </source>
</evidence>
<dbReference type="PROSITE" id="PS50084">
    <property type="entry name" value="KH_TYPE_1"/>
    <property type="match status" value="2"/>
</dbReference>
<dbReference type="Proteomes" id="UP001172457">
    <property type="component" value="Chromosome 8"/>
</dbReference>
<protein>
    <recommendedName>
        <fullName evidence="3">Reverse transcriptase domain-containing protein</fullName>
    </recommendedName>
</protein>
<dbReference type="InterPro" id="IPR026960">
    <property type="entry name" value="RVT-Znf"/>
</dbReference>
<dbReference type="CDD" id="cd01650">
    <property type="entry name" value="RT_nLTR_like"/>
    <property type="match status" value="1"/>
</dbReference>
<dbReference type="Pfam" id="PF13966">
    <property type="entry name" value="zf-RVT"/>
    <property type="match status" value="1"/>
</dbReference>
<organism evidence="4 5">
    <name type="scientific">Centaurea solstitialis</name>
    <name type="common">yellow star-thistle</name>
    <dbReference type="NCBI Taxonomy" id="347529"/>
    <lineage>
        <taxon>Eukaryota</taxon>
        <taxon>Viridiplantae</taxon>
        <taxon>Streptophyta</taxon>
        <taxon>Embryophyta</taxon>
        <taxon>Tracheophyta</taxon>
        <taxon>Spermatophyta</taxon>
        <taxon>Magnoliopsida</taxon>
        <taxon>eudicotyledons</taxon>
        <taxon>Gunneridae</taxon>
        <taxon>Pentapetalae</taxon>
        <taxon>asterids</taxon>
        <taxon>campanulids</taxon>
        <taxon>Asterales</taxon>
        <taxon>Asteraceae</taxon>
        <taxon>Carduoideae</taxon>
        <taxon>Cardueae</taxon>
        <taxon>Centaureinae</taxon>
        <taxon>Centaurea</taxon>
    </lineage>
</organism>
<name>A0AA38VSY2_9ASTR</name>
<dbReference type="Pfam" id="PF00013">
    <property type="entry name" value="KH_1"/>
    <property type="match status" value="2"/>
</dbReference>
<reference evidence="4" key="1">
    <citation type="submission" date="2023-03" db="EMBL/GenBank/DDBJ databases">
        <title>Chromosome-scale reference genome and RAD-based genetic map of yellow starthistle (Centaurea solstitialis) reveal putative structural variation and QTLs associated with invader traits.</title>
        <authorList>
            <person name="Reatini B."/>
            <person name="Cang F.A."/>
            <person name="Jiang Q."/>
            <person name="Mckibben M.T.W."/>
            <person name="Barker M.S."/>
            <person name="Rieseberg L.H."/>
            <person name="Dlugosch K.M."/>
        </authorList>
    </citation>
    <scope>NUCLEOTIDE SEQUENCE</scope>
    <source>
        <strain evidence="4">CAN-66</strain>
        <tissue evidence="4">Leaf</tissue>
    </source>
</reference>
<keyword evidence="1" id="KW-0694">RNA-binding</keyword>
<evidence type="ECO:0000259" key="3">
    <source>
        <dbReference type="PROSITE" id="PS50878"/>
    </source>
</evidence>
<dbReference type="SUPFAM" id="SSF54791">
    <property type="entry name" value="Eukaryotic type KH-domain (KH-domain type I)"/>
    <property type="match status" value="2"/>
</dbReference>
<sequence>MADDPHYQSGGDSATKRKYEDSTTTAAPPPSSARRVTGFLSPDSAPSYNSVPPPMDEIQIAKQKAQEIAARLFNNAEAKRPKFENGAGGGGGFDSNDNRDYSSDIGQKPMSNTASSMPSSYGYGNPSKKIEIPNGRVGVIIGKAGETIKYLQLQSGAKIQVTRDMDADPHSLTREVELTGSAESIAKAEQLIKDVLAEAESGGSGIVSRRVSGPPGGAEQFVMQVPNNKVGLVIGKGGETIKNMQASTGARIQVIPLHLPPGDTSTERTVQIDGTSDQIEAAKQMVNEVISEKISESQKASLECAFTEKEVKEAVWSCGSNKAPGPDGFTFEFIRKFWSIVGKDFFDAVKFFESNCCINPGSNSSFITLVPKVKDLLSLADYRPINLIGCVTKVISKVLAERLKGVLDTVVSKNQTAFVKGRNILDGPLLVNEVIHWAKRIKKKLLIFKVDFAKAFDSLNWSFLDSVLNQMGFGKKWRDWVKGCVGTAKMSVLINGSPTNEFRMGKGVRQGDPLAPFLFILAAEGLNVALREATRKNIFRGVCMGNEGEDVSLLQFADDAIFMGEWDTENARNLIRILKCFEVCSGLKVNMSKSRITGVEVSKEDIARMARKLRCKDDSIPFTFLGLPVGGNMNFARNWQPVIDKFKKKLSIWKAKTLSIGGRMQLCKSVLGSLGLGIGSLRAANLAMLAKWWWRDRVEPDAKWKKVVDFCHGSQSRTALSSSSRGTWSSIQGIDKDLRQMGINILSMMHRKEDTDDWEWDLESNKIFTVRSLRKWIDAVNLPISNFQTDWVSWLPSKVNIHLWRVSLNRLATRDNLLKRGVVLSSDECPFCLTTAEGLEHLFVNCSTTKIVSAHLKEWLAWWPDNISSVSDFWSVVSSDTRNPISLQVYKVIIAAFLWTIWTNRNGVTFNGSLKKEKEMCREVQFLAFDWIRCRAKFGKLLIWRVGLVIR</sequence>
<comment type="caution">
    <text evidence="4">The sequence shown here is derived from an EMBL/GenBank/DDBJ whole genome shotgun (WGS) entry which is preliminary data.</text>
</comment>
<dbReference type="EMBL" id="JARYMX010000008">
    <property type="protein sequence ID" value="KAJ9537397.1"/>
    <property type="molecule type" value="Genomic_DNA"/>
</dbReference>
<gene>
    <name evidence="4" type="ORF">OSB04_030130</name>
</gene>
<keyword evidence="5" id="KW-1185">Reference proteome</keyword>
<feature type="region of interest" description="Disordered" evidence="2">
    <location>
        <begin position="1"/>
        <end position="58"/>
    </location>
</feature>
<dbReference type="PROSITE" id="PS50878">
    <property type="entry name" value="RT_POL"/>
    <property type="match status" value="1"/>
</dbReference>
<feature type="compositionally biased region" description="Polar residues" evidence="2">
    <location>
        <begin position="109"/>
        <end position="119"/>
    </location>
</feature>
<dbReference type="SMART" id="SM00322">
    <property type="entry name" value="KH"/>
    <property type="match status" value="2"/>
</dbReference>
<evidence type="ECO:0000256" key="2">
    <source>
        <dbReference type="SAM" id="MobiDB-lite"/>
    </source>
</evidence>
<dbReference type="GO" id="GO:0003723">
    <property type="term" value="F:RNA binding"/>
    <property type="evidence" value="ECO:0007669"/>
    <property type="project" value="UniProtKB-UniRule"/>
</dbReference>
<dbReference type="Gene3D" id="3.30.1370.10">
    <property type="entry name" value="K Homology domain, type 1"/>
    <property type="match status" value="2"/>
</dbReference>
<evidence type="ECO:0000256" key="1">
    <source>
        <dbReference type="PROSITE-ProRule" id="PRU00117"/>
    </source>
</evidence>
<feature type="domain" description="Reverse transcriptase" evidence="3">
    <location>
        <begin position="351"/>
        <end position="629"/>
    </location>
</feature>
<proteinExistence type="predicted"/>
<dbReference type="Pfam" id="PF00078">
    <property type="entry name" value="RVT_1"/>
    <property type="match status" value="1"/>
</dbReference>
<dbReference type="InterPro" id="IPR004088">
    <property type="entry name" value="KH_dom_type_1"/>
</dbReference>
<dbReference type="PANTHER" id="PTHR33116:SF77">
    <property type="entry name" value="RNA-DIRECTED DNA POLYMERASE"/>
    <property type="match status" value="1"/>
</dbReference>
<dbReference type="InterPro" id="IPR004087">
    <property type="entry name" value="KH_dom"/>
</dbReference>
<dbReference type="AlphaFoldDB" id="A0AA38VSY2"/>
<evidence type="ECO:0000313" key="5">
    <source>
        <dbReference type="Proteomes" id="UP001172457"/>
    </source>
</evidence>